<accession>A0ABC9E467</accession>
<proteinExistence type="predicted"/>
<feature type="domain" description="DUF4220" evidence="2">
    <location>
        <begin position="147"/>
        <end position="512"/>
    </location>
</feature>
<evidence type="ECO:0000259" key="2">
    <source>
        <dbReference type="Pfam" id="PF13968"/>
    </source>
</evidence>
<protein>
    <recommendedName>
        <fullName evidence="2">DUF4220 domain-containing protein</fullName>
    </recommendedName>
</protein>
<sequence length="780" mass="86554">MEYFDPTSGYCIKTTKLYVWNLTSSYADQRNEGTMVATSVAMFCLAAIFFNLNLFSRLSDVSAILNPSVRLFLSTALSLFLPVMSYLFSEAKNKGATASTGQGQMITELSLRARVILMWMLLVELLRKKAEAILAGGQGYSGTIERAARITWLGYLVFYNLTAAGKRALYGILWVLAAAKMVQRFMTSEVARRSFAYGRNPALVTSYMAQIMKQQEQHTGSSDDDNHQGGSAEELLKRCNYVVTGEEDLEKKAGPDGYDLELQQLTEAIKKDDSTVVTVGKIWKLSETDELLQRDPGLKRLCLSFALYKLLRRRLEDFPITDAEALNCHSLIFEGLCQDQGPVEDGEAAAAAIVFQVFNSEVQFLCEYYHSVHPVVLASPFFFLANYILFPLVVAAFCVLTIILCSNGDLPYAFQSFSTDNYTVSFGMMRMMGCILGGVRHSSPQNVFSIVDISITILLFLSFAYEEVWGFVVFLLSNWFMVSLLCSYTSNRRWRDSPLLSGVIRRLHWMRNMLSNHNSSVCFKQFSVLWLFCGLSSSLPTKAVPIEAKKAILDRLAIAGNAAPLSNGRSALRLHSLDNELSWACESASIAEVILTWHIATAILEAEHPLEAAKPGGSRKVATALSRYCTYLVAFQPELLPNDRDGTERVYREMKEELKKEMGCFWYSCSGEGARVRKLKELPNPGQGATATALRKGAKLGKILIGKHKPTAPEPVDMWKLLADLWTEVVVYAAPTGSELHVKAHKEALALGGEFITVLWALATHTGIARGPVSTVPTCV</sequence>
<dbReference type="Pfam" id="PF13968">
    <property type="entry name" value="DUF4220"/>
    <property type="match status" value="1"/>
</dbReference>
<keyword evidence="1" id="KW-0812">Transmembrane</keyword>
<reference evidence="4" key="1">
    <citation type="submission" date="2024-06" db="EMBL/GenBank/DDBJ databases">
        <authorList>
            <person name="Ryan C."/>
        </authorList>
    </citation>
    <scope>NUCLEOTIDE SEQUENCE [LARGE SCALE GENOMIC DNA]</scope>
</reference>
<name>A0ABC9E467_9POAL</name>
<keyword evidence="1" id="KW-1133">Transmembrane helix</keyword>
<dbReference type="Pfam" id="PF04578">
    <property type="entry name" value="DUF594"/>
    <property type="match status" value="1"/>
</dbReference>
<keyword evidence="4" id="KW-1185">Reference proteome</keyword>
<feature type="transmembrane region" description="Helical" evidence="1">
    <location>
        <begin position="68"/>
        <end position="89"/>
    </location>
</feature>
<evidence type="ECO:0000313" key="4">
    <source>
        <dbReference type="Proteomes" id="UP001497457"/>
    </source>
</evidence>
<dbReference type="InterPro" id="IPR025315">
    <property type="entry name" value="DUF4220"/>
</dbReference>
<dbReference type="Proteomes" id="UP001497457">
    <property type="component" value="Chromosome 36b"/>
</dbReference>
<keyword evidence="1" id="KW-0472">Membrane</keyword>
<feature type="transmembrane region" description="Helical" evidence="1">
    <location>
        <begin position="381"/>
        <end position="402"/>
    </location>
</feature>
<dbReference type="PANTHER" id="PTHR31325">
    <property type="entry name" value="OS01G0798800 PROTEIN-RELATED"/>
    <property type="match status" value="1"/>
</dbReference>
<feature type="transmembrane region" description="Helical" evidence="1">
    <location>
        <begin position="35"/>
        <end position="56"/>
    </location>
</feature>
<reference evidence="3 4" key="2">
    <citation type="submission" date="2024-10" db="EMBL/GenBank/DDBJ databases">
        <authorList>
            <person name="Ryan C."/>
        </authorList>
    </citation>
    <scope>NUCLEOTIDE SEQUENCE [LARGE SCALE GENOMIC DNA]</scope>
</reference>
<gene>
    <name evidence="3" type="ORF">URODEC1_LOCUS91628</name>
</gene>
<evidence type="ECO:0000256" key="1">
    <source>
        <dbReference type="SAM" id="Phobius"/>
    </source>
</evidence>
<organism evidence="3 4">
    <name type="scientific">Urochloa decumbens</name>
    <dbReference type="NCBI Taxonomy" id="240449"/>
    <lineage>
        <taxon>Eukaryota</taxon>
        <taxon>Viridiplantae</taxon>
        <taxon>Streptophyta</taxon>
        <taxon>Embryophyta</taxon>
        <taxon>Tracheophyta</taxon>
        <taxon>Spermatophyta</taxon>
        <taxon>Magnoliopsida</taxon>
        <taxon>Liliopsida</taxon>
        <taxon>Poales</taxon>
        <taxon>Poaceae</taxon>
        <taxon>PACMAD clade</taxon>
        <taxon>Panicoideae</taxon>
        <taxon>Panicodae</taxon>
        <taxon>Paniceae</taxon>
        <taxon>Melinidinae</taxon>
        <taxon>Urochloa</taxon>
    </lineage>
</organism>
<feature type="transmembrane region" description="Helical" evidence="1">
    <location>
        <begin position="471"/>
        <end position="490"/>
    </location>
</feature>
<dbReference type="AlphaFoldDB" id="A0ABC9E467"/>
<dbReference type="InterPro" id="IPR007658">
    <property type="entry name" value="DUF594"/>
</dbReference>
<evidence type="ECO:0000313" key="3">
    <source>
        <dbReference type="EMBL" id="CAL5050510.1"/>
    </source>
</evidence>
<dbReference type="EMBL" id="OZ075146">
    <property type="protein sequence ID" value="CAL5050510.1"/>
    <property type="molecule type" value="Genomic_DNA"/>
</dbReference>